<evidence type="ECO:0000313" key="2">
    <source>
        <dbReference type="Proteomes" id="UP000491237"/>
    </source>
</evidence>
<organism evidence="1 2">
    <name type="scientific">Lentilactobacillus parabuchneri</name>
    <dbReference type="NCBI Taxonomy" id="152331"/>
    <lineage>
        <taxon>Bacteria</taxon>
        <taxon>Bacillati</taxon>
        <taxon>Bacillota</taxon>
        <taxon>Bacilli</taxon>
        <taxon>Lactobacillales</taxon>
        <taxon>Lactobacillaceae</taxon>
        <taxon>Lentilactobacillus</taxon>
    </lineage>
</organism>
<keyword evidence="1" id="KW-0645">Protease</keyword>
<reference evidence="1 2" key="1">
    <citation type="submission" date="2019-11" db="EMBL/GenBank/DDBJ databases">
        <title>Draft Genome Sequence of Plant Growth-Promoting Rhizosphere-Associated Bacteria.</title>
        <authorList>
            <person name="Vasilyev I.Y."/>
            <person name="Radchenko V."/>
            <person name="Ilnitskaya E.V."/>
        </authorList>
    </citation>
    <scope>NUCLEOTIDE SEQUENCE [LARGE SCALE GENOMIC DNA]</scope>
    <source>
        <strain evidence="1 2">VRA_07sq_f</strain>
    </source>
</reference>
<protein>
    <submittedName>
        <fullName evidence="1">D-alanyl-D-alanine carboxypeptidase</fullName>
    </submittedName>
</protein>
<proteinExistence type="predicted"/>
<dbReference type="GO" id="GO:0004180">
    <property type="term" value="F:carboxypeptidase activity"/>
    <property type="evidence" value="ECO:0007669"/>
    <property type="project" value="UniProtKB-KW"/>
</dbReference>
<dbReference type="AlphaFoldDB" id="A0A844EDJ5"/>
<gene>
    <name evidence="1" type="ORF">GKC44_15075</name>
</gene>
<accession>A0A844EDJ5</accession>
<keyword evidence="1" id="KW-0378">Hydrolase</keyword>
<sequence>MKSKLIYSTILAMTLGTVSGISVSTFTSPNVLAKTKLARVISYKKLSKTPYNVNKGYLYTNPRLNKKAHRAANYLSWTFYATESAKVKKANGKEATYYY</sequence>
<comment type="caution">
    <text evidence="1">The sequence shown here is derived from an EMBL/GenBank/DDBJ whole genome shotgun (WGS) entry which is preliminary data.</text>
</comment>
<feature type="non-terminal residue" evidence="1">
    <location>
        <position position="99"/>
    </location>
</feature>
<evidence type="ECO:0000313" key="1">
    <source>
        <dbReference type="EMBL" id="MSE22521.1"/>
    </source>
</evidence>
<dbReference type="EMBL" id="WKKY01001205">
    <property type="protein sequence ID" value="MSE22521.1"/>
    <property type="molecule type" value="Genomic_DNA"/>
</dbReference>
<dbReference type="Proteomes" id="UP000491237">
    <property type="component" value="Unassembled WGS sequence"/>
</dbReference>
<keyword evidence="1" id="KW-0121">Carboxypeptidase</keyword>
<name>A0A844EDJ5_9LACO</name>